<dbReference type="Proteomes" id="UP001320609">
    <property type="component" value="Unassembled WGS sequence"/>
</dbReference>
<proteinExistence type="predicted"/>
<evidence type="ECO:0008006" key="3">
    <source>
        <dbReference type="Google" id="ProtNLM"/>
    </source>
</evidence>
<reference evidence="1 2" key="1">
    <citation type="submission" date="2022-03" db="EMBL/GenBank/DDBJ databases">
        <title>Genomic signatures underlying metal tolerance in selected Arctic bacterial isolates.</title>
        <authorList>
            <person name="Thomas F.A."/>
            <person name="Venkatachalam S."/>
            <person name="Krishnan K.P."/>
        </authorList>
    </citation>
    <scope>NUCLEOTIDE SEQUENCE [LARGE SCALE GENOMIC DNA]</scope>
    <source>
        <strain evidence="1 2">HM116</strain>
    </source>
</reference>
<evidence type="ECO:0000313" key="2">
    <source>
        <dbReference type="Proteomes" id="UP001320609"/>
    </source>
</evidence>
<keyword evidence="2" id="KW-1185">Reference proteome</keyword>
<protein>
    <recommendedName>
        <fullName evidence="3">Restriction endonuclease type IV Mrr domain-containing protein</fullName>
    </recommendedName>
</protein>
<accession>A0ABS9S468</accession>
<sequence length="660" mass="75667">MNNYDNLPQEWGKHLKPDAPIIPQHYIAPKTSNTLFFEGMYPEPFEQMCWWLLQKDHTLTGCQRLGNKGRLSQHGIDIFAFDSVRKDRLLVFECKCWRNFNGGALTEAVDRFLNNEWAETAECFTLILAQEGTKSLDRHWVVARQKLLDRGIEADLWTAEHLTEKMKSAPDVLTRFFSGPDVQQYCNQWMQKVGFHEALLKAVTDPRNNISELALGFLANEIVSKDELTTRHVNGRCWSLSQQCIDVTALLPSSEEYPGSAIVSIKSPDTEGVIVALNQPWLLNRFLGNDGEPLLTKFRPFFQGIAGQQKNNHIIDLKNCRFFLSEYATHEIASVADELSKAYLKSLREIEAQWEAKNFPFVSWLGTRVAVCKVKGWVWALMTEFANAHDTNNGTSEWHMFHSAPDRLMPVSASGYSGVLSGVTIAGLCSNDQVAILWEPPKLEYKPFNNAGWSCNVVYQWLVSELLPAVGRWRVLQVSRDWRNWLHPLATRKRMIRATQFWSSEEAYIDVRHVSLMDAEHFRELGILCTLQTLQNFYNSTRSGRTWFTQVHLTGLYQAMLLLLEGEHGYVDYMSSNLGIRTPCDNHDHLREALRSIISHSYTTPINPNIDYVMRAMLEAVGDEDSWISGAARERIFHALIPYMVACDRQLLIDRHSLYL</sequence>
<evidence type="ECO:0000313" key="1">
    <source>
        <dbReference type="EMBL" id="MCH4810916.1"/>
    </source>
</evidence>
<comment type="caution">
    <text evidence="1">The sequence shown here is derived from an EMBL/GenBank/DDBJ whole genome shotgun (WGS) entry which is preliminary data.</text>
</comment>
<dbReference type="RefSeq" id="WP_240717187.1">
    <property type="nucleotide sequence ID" value="NZ_JAKVTW010000002.1"/>
</dbReference>
<gene>
    <name evidence="1" type="ORF">MLE19_06205</name>
</gene>
<organism evidence="1 2">
    <name type="scientific">Vreelandella neptunia</name>
    <dbReference type="NCBI Taxonomy" id="115551"/>
    <lineage>
        <taxon>Bacteria</taxon>
        <taxon>Pseudomonadati</taxon>
        <taxon>Pseudomonadota</taxon>
        <taxon>Gammaproteobacteria</taxon>
        <taxon>Oceanospirillales</taxon>
        <taxon>Halomonadaceae</taxon>
        <taxon>Vreelandella</taxon>
    </lineage>
</organism>
<dbReference type="EMBL" id="JAKVTW010000002">
    <property type="protein sequence ID" value="MCH4810916.1"/>
    <property type="molecule type" value="Genomic_DNA"/>
</dbReference>
<name>A0ABS9S468_9GAMM</name>